<dbReference type="InterPro" id="IPR051262">
    <property type="entry name" value="SMP-30/CGR1_Lactonase"/>
</dbReference>
<dbReference type="RefSeq" id="WP_379848381.1">
    <property type="nucleotide sequence ID" value="NZ_JBHSMA010000006.1"/>
</dbReference>
<name>A0ABW0IFG6_9BACT</name>
<keyword evidence="2" id="KW-0378">Hydrolase</keyword>
<evidence type="ECO:0000256" key="2">
    <source>
        <dbReference type="ARBA" id="ARBA00022801"/>
    </source>
</evidence>
<dbReference type="Pfam" id="PF08450">
    <property type="entry name" value="SGL"/>
    <property type="match status" value="1"/>
</dbReference>
<keyword evidence="1" id="KW-0677">Repeat</keyword>
<dbReference type="SUPFAM" id="SSF63829">
    <property type="entry name" value="Calcium-dependent phosphotriesterase"/>
    <property type="match status" value="1"/>
</dbReference>
<reference evidence="6" key="1">
    <citation type="journal article" date="2019" name="Int. J. Syst. Evol. Microbiol.">
        <title>The Global Catalogue of Microorganisms (GCM) 10K type strain sequencing project: providing services to taxonomists for standard genome sequencing and annotation.</title>
        <authorList>
            <consortium name="The Broad Institute Genomics Platform"/>
            <consortium name="The Broad Institute Genome Sequencing Center for Infectious Disease"/>
            <person name="Wu L."/>
            <person name="Ma J."/>
        </authorList>
    </citation>
    <scope>NUCLEOTIDE SEQUENCE [LARGE SCALE GENOMIC DNA]</scope>
    <source>
        <strain evidence="6">CCUG 55250</strain>
    </source>
</reference>
<dbReference type="PANTHER" id="PTHR47572:SF4">
    <property type="entry name" value="LACTONASE DRP35"/>
    <property type="match status" value="1"/>
</dbReference>
<proteinExistence type="predicted"/>
<comment type="caution">
    <text evidence="5">The sequence shown here is derived from an EMBL/GenBank/DDBJ whole genome shotgun (WGS) entry which is preliminary data.</text>
</comment>
<accession>A0ABW0IFG6</accession>
<dbReference type="PRINTS" id="PR01790">
    <property type="entry name" value="SMP30FAMILY"/>
</dbReference>
<evidence type="ECO:0000256" key="1">
    <source>
        <dbReference type="ARBA" id="ARBA00022737"/>
    </source>
</evidence>
<gene>
    <name evidence="5" type="ORF">ACFPMF_19350</name>
</gene>
<keyword evidence="6" id="KW-1185">Reference proteome</keyword>
<evidence type="ECO:0000313" key="5">
    <source>
        <dbReference type="EMBL" id="MFC5411488.1"/>
    </source>
</evidence>
<dbReference type="PANTHER" id="PTHR47572">
    <property type="entry name" value="LIPOPROTEIN-RELATED"/>
    <property type="match status" value="1"/>
</dbReference>
<dbReference type="Proteomes" id="UP001596106">
    <property type="component" value="Unassembled WGS sequence"/>
</dbReference>
<dbReference type="InterPro" id="IPR001258">
    <property type="entry name" value="NHL_repeat"/>
</dbReference>
<evidence type="ECO:0000259" key="4">
    <source>
        <dbReference type="Pfam" id="PF08450"/>
    </source>
</evidence>
<feature type="repeat" description="NHL" evidence="3">
    <location>
        <begin position="195"/>
        <end position="224"/>
    </location>
</feature>
<feature type="domain" description="SMP-30/Gluconolactonase/LRE-like region" evidence="4">
    <location>
        <begin position="15"/>
        <end position="256"/>
    </location>
</feature>
<evidence type="ECO:0000256" key="3">
    <source>
        <dbReference type="PROSITE-ProRule" id="PRU00504"/>
    </source>
</evidence>
<dbReference type="InterPro" id="IPR005511">
    <property type="entry name" value="SMP-30"/>
</dbReference>
<dbReference type="InterPro" id="IPR011042">
    <property type="entry name" value="6-blade_b-propeller_TolB-like"/>
</dbReference>
<evidence type="ECO:0000313" key="6">
    <source>
        <dbReference type="Proteomes" id="UP001596106"/>
    </source>
</evidence>
<dbReference type="InterPro" id="IPR013658">
    <property type="entry name" value="SGL"/>
</dbReference>
<dbReference type="PROSITE" id="PS51125">
    <property type="entry name" value="NHL"/>
    <property type="match status" value="1"/>
</dbReference>
<protein>
    <submittedName>
        <fullName evidence="5">SMP-30/gluconolactonase/LRE family protein</fullName>
    </submittedName>
</protein>
<dbReference type="EMBL" id="JBHSMA010000006">
    <property type="protein sequence ID" value="MFC5411488.1"/>
    <property type="molecule type" value="Genomic_DNA"/>
</dbReference>
<dbReference type="Gene3D" id="2.120.10.30">
    <property type="entry name" value="TolB, C-terminal domain"/>
    <property type="match status" value="1"/>
</dbReference>
<sequence length="276" mass="29490">MNVSIHKLLDLDFYSEGPAVDAAGNFFFTTLAGRQVIRWQSGQGSTVWANCTCPNGQVIAKNGEHWICESTRGQITAYHADGSFKGVVVSQKCDGIAFSTPNDLLLDSKGNLFFTDSVRYDGKVFFVGAGGEEKLIADGIDYANGLALNAAEDRLFVAESYGNRILVFDLAKPGQAELIKAIPLPAHQSGDPGKNLPDGLAVDSEGRIWVAHYGMQAIHILSPEGLVVDTFDTGLPLTSNLTFVTEGPDRKELLITGGYGEPGPGAVLLATVQWKG</sequence>
<organism evidence="5 6">
    <name type="scientific">Larkinella bovis</name>
    <dbReference type="NCBI Taxonomy" id="683041"/>
    <lineage>
        <taxon>Bacteria</taxon>
        <taxon>Pseudomonadati</taxon>
        <taxon>Bacteroidota</taxon>
        <taxon>Cytophagia</taxon>
        <taxon>Cytophagales</taxon>
        <taxon>Spirosomataceae</taxon>
        <taxon>Larkinella</taxon>
    </lineage>
</organism>